<protein>
    <submittedName>
        <fullName evidence="2">Uncharacterized protein</fullName>
    </submittedName>
</protein>
<dbReference type="Proteomes" id="UP000236333">
    <property type="component" value="Unassembled WGS sequence"/>
</dbReference>
<dbReference type="Pfam" id="PF07556">
    <property type="entry name" value="DUF1538"/>
    <property type="match status" value="1"/>
</dbReference>
<keyword evidence="1" id="KW-0812">Transmembrane</keyword>
<feature type="transmembrane region" description="Helical" evidence="1">
    <location>
        <begin position="89"/>
        <end position="112"/>
    </location>
</feature>
<proteinExistence type="predicted"/>
<feature type="transmembrane region" description="Helical" evidence="1">
    <location>
        <begin position="59"/>
        <end position="77"/>
    </location>
</feature>
<sequence>MPRTSDSGGVPNKVGCLGRYDAFKERIHQGFDGWMGRRNIGYRQRLLVFHFIDQLKEQILAVLPISFLLIFVIGAFFQQQTNSPGQQAFGLVCAIFGLMFFMDGLRVCVMPLGEMVGNRLPMKYPLPVVLAVAGALGILVTYAEPAISSLTPLAKLVDKTKAPYLYYALNDQREMLVLSIGLGVGMAAIVGTLRFVRG</sequence>
<name>A0A2J8A317_9CHLO</name>
<keyword evidence="1" id="KW-0472">Membrane</keyword>
<dbReference type="AlphaFoldDB" id="A0A2J8A317"/>
<feature type="transmembrane region" description="Helical" evidence="1">
    <location>
        <begin position="124"/>
        <end position="143"/>
    </location>
</feature>
<feature type="transmembrane region" description="Helical" evidence="1">
    <location>
        <begin position="175"/>
        <end position="196"/>
    </location>
</feature>
<dbReference type="InterPro" id="IPR011435">
    <property type="entry name" value="UmpAB"/>
</dbReference>
<reference evidence="2 3" key="1">
    <citation type="journal article" date="2017" name="Mol. Biol. Evol.">
        <title>The 4-celled Tetrabaena socialis nuclear genome reveals the essential components for genetic control of cell number at the origin of multicellularity in the volvocine lineage.</title>
        <authorList>
            <person name="Featherston J."/>
            <person name="Arakaki Y."/>
            <person name="Hanschen E.R."/>
            <person name="Ferris P.J."/>
            <person name="Michod R.E."/>
            <person name="Olson B.J.S.C."/>
            <person name="Nozaki H."/>
            <person name="Durand P.M."/>
        </authorList>
    </citation>
    <scope>NUCLEOTIDE SEQUENCE [LARGE SCALE GENOMIC DNA]</scope>
    <source>
        <strain evidence="2 3">NIES-571</strain>
    </source>
</reference>
<comment type="caution">
    <text evidence="2">The sequence shown here is derived from an EMBL/GenBank/DDBJ whole genome shotgun (WGS) entry which is preliminary data.</text>
</comment>
<evidence type="ECO:0000313" key="2">
    <source>
        <dbReference type="EMBL" id="PNH06911.1"/>
    </source>
</evidence>
<keyword evidence="3" id="KW-1185">Reference proteome</keyword>
<gene>
    <name evidence="2" type="ORF">TSOC_006673</name>
</gene>
<evidence type="ECO:0000256" key="1">
    <source>
        <dbReference type="SAM" id="Phobius"/>
    </source>
</evidence>
<dbReference type="EMBL" id="PGGS01000208">
    <property type="protein sequence ID" value="PNH06911.1"/>
    <property type="molecule type" value="Genomic_DNA"/>
</dbReference>
<keyword evidence="1" id="KW-1133">Transmembrane helix</keyword>
<accession>A0A2J8A317</accession>
<dbReference type="OrthoDB" id="10262936at2759"/>
<organism evidence="2 3">
    <name type="scientific">Tetrabaena socialis</name>
    <dbReference type="NCBI Taxonomy" id="47790"/>
    <lineage>
        <taxon>Eukaryota</taxon>
        <taxon>Viridiplantae</taxon>
        <taxon>Chlorophyta</taxon>
        <taxon>core chlorophytes</taxon>
        <taxon>Chlorophyceae</taxon>
        <taxon>CS clade</taxon>
        <taxon>Chlamydomonadales</taxon>
        <taxon>Tetrabaenaceae</taxon>
        <taxon>Tetrabaena</taxon>
    </lineage>
</organism>
<evidence type="ECO:0000313" key="3">
    <source>
        <dbReference type="Proteomes" id="UP000236333"/>
    </source>
</evidence>